<dbReference type="InterPro" id="IPR041492">
    <property type="entry name" value="HAD_2"/>
</dbReference>
<organism evidence="1 2">
    <name type="scientific">Streptococcus hillyeri</name>
    <dbReference type="NCBI Taxonomy" id="2282420"/>
    <lineage>
        <taxon>Bacteria</taxon>
        <taxon>Bacillati</taxon>
        <taxon>Bacillota</taxon>
        <taxon>Bacilli</taxon>
        <taxon>Lactobacillales</taxon>
        <taxon>Streptococcaceae</taxon>
        <taxon>Streptococcus</taxon>
    </lineage>
</organism>
<reference evidence="1 2" key="1">
    <citation type="submission" date="2018-10" db="EMBL/GenBank/DDBJ databases">
        <title>Streptococcus hillyeri sp. nov., isolated from equine tracheal sample.</title>
        <authorList>
            <person name="Macfadyen A.C."/>
            <person name="Waller A."/>
            <person name="Paterson G.K."/>
        </authorList>
    </citation>
    <scope>NUCLEOTIDE SEQUENCE [LARGE SCALE GENOMIC DNA]</scope>
    <source>
        <strain evidence="1 2">28462</strain>
    </source>
</reference>
<dbReference type="SUPFAM" id="SSF56784">
    <property type="entry name" value="HAD-like"/>
    <property type="match status" value="1"/>
</dbReference>
<dbReference type="Gene3D" id="3.40.50.1000">
    <property type="entry name" value="HAD superfamily/HAD-like"/>
    <property type="match status" value="1"/>
</dbReference>
<protein>
    <submittedName>
        <fullName evidence="1">HAD family hydrolase</fullName>
    </submittedName>
</protein>
<name>A0A3L9DQS1_9STRE</name>
<dbReference type="Proteomes" id="UP000279194">
    <property type="component" value="Unassembled WGS sequence"/>
</dbReference>
<accession>A0A3L9DQS1</accession>
<dbReference type="InterPro" id="IPR050155">
    <property type="entry name" value="HAD-like_hydrolase_sf"/>
</dbReference>
<evidence type="ECO:0000313" key="2">
    <source>
        <dbReference type="Proteomes" id="UP000279194"/>
    </source>
</evidence>
<dbReference type="Pfam" id="PF13419">
    <property type="entry name" value="HAD_2"/>
    <property type="match status" value="1"/>
</dbReference>
<dbReference type="AlphaFoldDB" id="A0A3L9DQS1"/>
<dbReference type="SFLD" id="SFLDG01129">
    <property type="entry name" value="C1.5:_HAD__Beta-PGM__Phosphata"/>
    <property type="match status" value="1"/>
</dbReference>
<comment type="caution">
    <text evidence="1">The sequence shown here is derived from an EMBL/GenBank/DDBJ whole genome shotgun (WGS) entry which is preliminary data.</text>
</comment>
<sequence length="186" mass="21428">MNYHDYIWDLGGTLLDNYEVSTQAFVACLENYGIKASHDDVYMKLKESTNAAIDFFIPNEESFLQEYKLFEAEYLKHPVLFEGAREILAKIVAEDGRNFLISHRNKQVLSILELTELYPYFTEVVTSNNGFARKPNPESMLYLKDKYHIEKALVIGDREIDRQAGRAAGFDTLLVDNKKSLMEIVT</sequence>
<dbReference type="EMBL" id="RCVM01000011">
    <property type="protein sequence ID" value="RLY02954.1"/>
    <property type="molecule type" value="Genomic_DNA"/>
</dbReference>
<dbReference type="InterPro" id="IPR023198">
    <property type="entry name" value="PGP-like_dom2"/>
</dbReference>
<gene>
    <name evidence="1" type="ORF">EAF07_06260</name>
</gene>
<dbReference type="InterPro" id="IPR036412">
    <property type="entry name" value="HAD-like_sf"/>
</dbReference>
<proteinExistence type="predicted"/>
<dbReference type="NCBIfam" id="TIGR01549">
    <property type="entry name" value="HAD-SF-IA-v1"/>
    <property type="match status" value="1"/>
</dbReference>
<dbReference type="GO" id="GO:0005829">
    <property type="term" value="C:cytosol"/>
    <property type="evidence" value="ECO:0007669"/>
    <property type="project" value="TreeGrafter"/>
</dbReference>
<dbReference type="SFLD" id="SFLDS00003">
    <property type="entry name" value="Haloacid_Dehalogenase"/>
    <property type="match status" value="1"/>
</dbReference>
<dbReference type="Gene3D" id="1.10.150.240">
    <property type="entry name" value="Putative phosphatase, domain 2"/>
    <property type="match status" value="1"/>
</dbReference>
<dbReference type="PANTHER" id="PTHR43434">
    <property type="entry name" value="PHOSPHOGLYCOLATE PHOSPHATASE"/>
    <property type="match status" value="1"/>
</dbReference>
<evidence type="ECO:0000313" key="1">
    <source>
        <dbReference type="EMBL" id="RLY02954.1"/>
    </source>
</evidence>
<keyword evidence="1" id="KW-0378">Hydrolase</keyword>
<dbReference type="GO" id="GO:0006281">
    <property type="term" value="P:DNA repair"/>
    <property type="evidence" value="ECO:0007669"/>
    <property type="project" value="TreeGrafter"/>
</dbReference>
<keyword evidence="2" id="KW-1185">Reference proteome</keyword>
<dbReference type="OrthoDB" id="9807630at2"/>
<dbReference type="RefSeq" id="WP_121835798.1">
    <property type="nucleotide sequence ID" value="NZ_CP163513.1"/>
</dbReference>
<dbReference type="InterPro" id="IPR006439">
    <property type="entry name" value="HAD-SF_hydro_IA"/>
</dbReference>
<dbReference type="InterPro" id="IPR023214">
    <property type="entry name" value="HAD_sf"/>
</dbReference>
<dbReference type="GO" id="GO:0008967">
    <property type="term" value="F:phosphoglycolate phosphatase activity"/>
    <property type="evidence" value="ECO:0007669"/>
    <property type="project" value="TreeGrafter"/>
</dbReference>
<dbReference type="PANTHER" id="PTHR43434:SF25">
    <property type="entry name" value="PHOSPHOGLYCOLATE PHOSPHATASE"/>
    <property type="match status" value="1"/>
</dbReference>